<feature type="region of interest" description="Disordered" evidence="2">
    <location>
        <begin position="100"/>
        <end position="124"/>
    </location>
</feature>
<evidence type="ECO:0000313" key="6">
    <source>
        <dbReference type="Proteomes" id="UP000481327"/>
    </source>
</evidence>
<evidence type="ECO:0000256" key="3">
    <source>
        <dbReference type="SAM" id="SignalP"/>
    </source>
</evidence>
<comment type="similarity">
    <text evidence="1">Belongs to the Cu-Zn superoxide dismutase family.</text>
</comment>
<feature type="signal peptide" evidence="3">
    <location>
        <begin position="1"/>
        <end position="23"/>
    </location>
</feature>
<evidence type="ECO:0000256" key="1">
    <source>
        <dbReference type="ARBA" id="ARBA00010457"/>
    </source>
</evidence>
<dbReference type="RefSeq" id="WP_152577878.1">
    <property type="nucleotide sequence ID" value="NZ_JAATJI010000002.1"/>
</dbReference>
<gene>
    <name evidence="5" type="ORF">F3168_09030</name>
</gene>
<accession>A0A7C9KN30</accession>
<dbReference type="GO" id="GO:0005507">
    <property type="term" value="F:copper ion binding"/>
    <property type="evidence" value="ECO:0007669"/>
    <property type="project" value="InterPro"/>
</dbReference>
<dbReference type="PROSITE" id="PS51257">
    <property type="entry name" value="PROKAR_LIPOPROTEIN"/>
    <property type="match status" value="1"/>
</dbReference>
<feature type="domain" description="Superoxide dismutase copper/zinc binding" evidence="4">
    <location>
        <begin position="56"/>
        <end position="191"/>
    </location>
</feature>
<reference evidence="5 6" key="1">
    <citation type="submission" date="2019-09" db="EMBL/GenBank/DDBJ databases">
        <title>Polymorphobacter sp. isolated from a lake in China.</title>
        <authorList>
            <person name="Liu Z."/>
        </authorList>
    </citation>
    <scope>NUCLEOTIDE SEQUENCE [LARGE SCALE GENOMIC DNA]</scope>
    <source>
        <strain evidence="5 6">D40P</strain>
    </source>
</reference>
<keyword evidence="6" id="KW-1185">Reference proteome</keyword>
<feature type="chain" id="PRO_5028935033" evidence="3">
    <location>
        <begin position="24"/>
        <end position="196"/>
    </location>
</feature>
<evidence type="ECO:0000313" key="5">
    <source>
        <dbReference type="EMBL" id="MQT17404.1"/>
    </source>
</evidence>
<dbReference type="Proteomes" id="UP000481327">
    <property type="component" value="Unassembled WGS sequence"/>
</dbReference>
<dbReference type="InterPro" id="IPR024134">
    <property type="entry name" value="SOD_Cu/Zn_/chaperone"/>
</dbReference>
<evidence type="ECO:0000259" key="4">
    <source>
        <dbReference type="Pfam" id="PF00080"/>
    </source>
</evidence>
<proteinExistence type="inferred from homology"/>
<comment type="caution">
    <text evidence="5">The sequence shown here is derived from an EMBL/GenBank/DDBJ whole genome shotgun (WGS) entry which is preliminary data.</text>
</comment>
<dbReference type="AlphaFoldDB" id="A0A7C9KN30"/>
<organism evidence="5 6">
    <name type="scientific">Sandarakinorhabdus fusca</name>
    <dbReference type="NCBI Taxonomy" id="1439888"/>
    <lineage>
        <taxon>Bacteria</taxon>
        <taxon>Pseudomonadati</taxon>
        <taxon>Pseudomonadota</taxon>
        <taxon>Alphaproteobacteria</taxon>
        <taxon>Sphingomonadales</taxon>
        <taxon>Sphingosinicellaceae</taxon>
        <taxon>Sandarakinorhabdus</taxon>
    </lineage>
</organism>
<dbReference type="SUPFAM" id="SSF49329">
    <property type="entry name" value="Cu,Zn superoxide dismutase-like"/>
    <property type="match status" value="1"/>
</dbReference>
<dbReference type="PANTHER" id="PTHR10003">
    <property type="entry name" value="SUPEROXIDE DISMUTASE CU-ZN -RELATED"/>
    <property type="match status" value="1"/>
</dbReference>
<protein>
    <submittedName>
        <fullName evidence="5">Superoxide dismutase family protein</fullName>
    </submittedName>
</protein>
<sequence>MRALLILPLLALTVGGLVTGACAAPGAKGESLGRSGGAMPQTMIETPLTSASGDVLGQVRLLQEAAGTRVIANVKGLPPGEYAIHIHAVGSCVGPDFTSAGGHFNPESRQHGTDNPAGSHAGDLPNISVAAATAGVSEGSIDAVRPGLRLRDGTAPLFDADGAAVVVHAKPDDYKTDPTGNAGSRLLCAVVAPPKK</sequence>
<dbReference type="InterPro" id="IPR001424">
    <property type="entry name" value="SOD_Cu_Zn_dom"/>
</dbReference>
<name>A0A7C9KN30_9SPHN</name>
<evidence type="ECO:0000256" key="2">
    <source>
        <dbReference type="SAM" id="MobiDB-lite"/>
    </source>
</evidence>
<dbReference type="GO" id="GO:0006801">
    <property type="term" value="P:superoxide metabolic process"/>
    <property type="evidence" value="ECO:0007669"/>
    <property type="project" value="InterPro"/>
</dbReference>
<dbReference type="CDD" id="cd00305">
    <property type="entry name" value="Cu-Zn_Superoxide_Dismutase"/>
    <property type="match status" value="1"/>
</dbReference>
<dbReference type="InterPro" id="IPR036423">
    <property type="entry name" value="SOD-like_Cu/Zn_dom_sf"/>
</dbReference>
<dbReference type="OrthoDB" id="5431326at2"/>
<dbReference type="EMBL" id="WIOL01000003">
    <property type="protein sequence ID" value="MQT17404.1"/>
    <property type="molecule type" value="Genomic_DNA"/>
</dbReference>
<dbReference type="Gene3D" id="2.60.40.200">
    <property type="entry name" value="Superoxide dismutase, copper/zinc binding domain"/>
    <property type="match status" value="1"/>
</dbReference>
<dbReference type="Pfam" id="PF00080">
    <property type="entry name" value="Sod_Cu"/>
    <property type="match status" value="1"/>
</dbReference>
<keyword evidence="3" id="KW-0732">Signal</keyword>